<name>A0A5C5G7D4_9RHOB</name>
<dbReference type="Pfam" id="PF03975">
    <property type="entry name" value="CheD"/>
    <property type="match status" value="1"/>
</dbReference>
<evidence type="ECO:0000313" key="5">
    <source>
        <dbReference type="Proteomes" id="UP000314011"/>
    </source>
</evidence>
<dbReference type="InterPro" id="IPR038592">
    <property type="entry name" value="CheD-like_sf"/>
</dbReference>
<comment type="caution">
    <text evidence="4">The sequence shown here is derived from an EMBL/GenBank/DDBJ whole genome shotgun (WGS) entry which is preliminary data.</text>
</comment>
<dbReference type="GO" id="GO:0050568">
    <property type="term" value="F:protein-glutamine glutaminase activity"/>
    <property type="evidence" value="ECO:0007669"/>
    <property type="project" value="UniProtKB-UniRule"/>
</dbReference>
<dbReference type="Gene3D" id="3.30.1330.200">
    <property type="match status" value="1"/>
</dbReference>
<dbReference type="EMBL" id="VFFF01000004">
    <property type="protein sequence ID" value="TNY30673.1"/>
    <property type="molecule type" value="Genomic_DNA"/>
</dbReference>
<dbReference type="InterPro" id="IPR011324">
    <property type="entry name" value="Cytotoxic_necrot_fac-like_cat"/>
</dbReference>
<dbReference type="OrthoDB" id="9807202at2"/>
<sequence>MAAVGDERARSITVIQGEFAISSDRRATISTLLGSCVAVCLCDRGARIGGMNHFLLPGEHPSGGTHKYGIHLMELLINGLLKAGASRGALEAKVFGGARMSDNLRDIGQSNVIFATQFLSREGIPVLSESTGGRMARRVRFSPTTGHAQQMLINETVDAIVETPKVSPIEPDVTLF</sequence>
<keyword evidence="1 3" id="KW-0145">Chemotaxis</keyword>
<dbReference type="EC" id="3.5.1.44" evidence="3"/>
<evidence type="ECO:0000313" key="4">
    <source>
        <dbReference type="EMBL" id="TNY30673.1"/>
    </source>
</evidence>
<dbReference type="Proteomes" id="UP000314011">
    <property type="component" value="Unassembled WGS sequence"/>
</dbReference>
<dbReference type="CDD" id="cd16352">
    <property type="entry name" value="CheD"/>
    <property type="match status" value="1"/>
</dbReference>
<evidence type="ECO:0000256" key="2">
    <source>
        <dbReference type="ARBA" id="ARBA00022801"/>
    </source>
</evidence>
<dbReference type="InterPro" id="IPR005659">
    <property type="entry name" value="Chemorcpt_Glu_NH3ase_CheD"/>
</dbReference>
<comment type="catalytic activity">
    <reaction evidence="3">
        <text>L-glutaminyl-[protein] + H2O = L-glutamyl-[protein] + NH4(+)</text>
        <dbReference type="Rhea" id="RHEA:16441"/>
        <dbReference type="Rhea" id="RHEA-COMP:10207"/>
        <dbReference type="Rhea" id="RHEA-COMP:10208"/>
        <dbReference type="ChEBI" id="CHEBI:15377"/>
        <dbReference type="ChEBI" id="CHEBI:28938"/>
        <dbReference type="ChEBI" id="CHEBI:29973"/>
        <dbReference type="ChEBI" id="CHEBI:30011"/>
        <dbReference type="EC" id="3.5.1.44"/>
    </reaction>
</comment>
<accession>A0A5C5G7D4</accession>
<dbReference type="PANTHER" id="PTHR35147">
    <property type="entry name" value="CHEMORECEPTOR GLUTAMINE DEAMIDASE CHED-RELATED"/>
    <property type="match status" value="1"/>
</dbReference>
<dbReference type="GO" id="GO:0006935">
    <property type="term" value="P:chemotaxis"/>
    <property type="evidence" value="ECO:0007669"/>
    <property type="project" value="UniProtKB-UniRule"/>
</dbReference>
<dbReference type="HAMAP" id="MF_01440">
    <property type="entry name" value="CheD"/>
    <property type="match status" value="1"/>
</dbReference>
<comment type="function">
    <text evidence="3">Probably deamidates glutamine residues to glutamate on methyl-accepting chemotaxis receptors (MCPs), playing an important role in chemotaxis.</text>
</comment>
<dbReference type="PANTHER" id="PTHR35147:SF3">
    <property type="entry name" value="CHEMORECEPTOR GLUTAMINE DEAMIDASE CHED 1-RELATED"/>
    <property type="match status" value="1"/>
</dbReference>
<gene>
    <name evidence="3" type="primary">cheD</name>
    <name evidence="4" type="ORF">FHY64_19025</name>
</gene>
<evidence type="ECO:0000256" key="1">
    <source>
        <dbReference type="ARBA" id="ARBA00022500"/>
    </source>
</evidence>
<reference evidence="4 5" key="1">
    <citation type="submission" date="2019-06" db="EMBL/GenBank/DDBJ databases">
        <title>Genome of new Rhodobacteraceae sp. SM1903.</title>
        <authorList>
            <person name="Ren X."/>
        </authorList>
    </citation>
    <scope>NUCLEOTIDE SEQUENCE [LARGE SCALE GENOMIC DNA]</scope>
    <source>
        <strain evidence="4 5">SM1903</strain>
    </source>
</reference>
<keyword evidence="2 3" id="KW-0378">Hydrolase</keyword>
<comment type="similarity">
    <text evidence="3">Belongs to the CheD family.</text>
</comment>
<proteinExistence type="inferred from homology"/>
<keyword evidence="5" id="KW-1185">Reference proteome</keyword>
<evidence type="ECO:0000256" key="3">
    <source>
        <dbReference type="HAMAP-Rule" id="MF_01440"/>
    </source>
</evidence>
<dbReference type="SUPFAM" id="SSF64438">
    <property type="entry name" value="CNF1/YfiH-like putative cysteine hydrolases"/>
    <property type="match status" value="1"/>
</dbReference>
<organism evidence="4 5">
    <name type="scientific">Pelagovum pacificum</name>
    <dbReference type="NCBI Taxonomy" id="2588711"/>
    <lineage>
        <taxon>Bacteria</taxon>
        <taxon>Pseudomonadati</taxon>
        <taxon>Pseudomonadota</taxon>
        <taxon>Alphaproteobacteria</taxon>
        <taxon>Rhodobacterales</taxon>
        <taxon>Paracoccaceae</taxon>
        <taxon>Pelagovum</taxon>
    </lineage>
</organism>
<dbReference type="AlphaFoldDB" id="A0A5C5G7D4"/>
<protein>
    <recommendedName>
        <fullName evidence="3">Probable chemoreceptor glutamine deamidase CheD</fullName>
        <ecNumber evidence="3">3.5.1.44</ecNumber>
    </recommendedName>
</protein>